<feature type="domain" description="RNA polymerase alpha subunit" evidence="1">
    <location>
        <begin position="2"/>
        <end position="46"/>
    </location>
</feature>
<dbReference type="RefSeq" id="XP_043047881.1">
    <property type="nucleotide sequence ID" value="XM_043192826.1"/>
</dbReference>
<dbReference type="OrthoDB" id="2269210at2759"/>
<evidence type="ECO:0000313" key="2">
    <source>
        <dbReference type="EMBL" id="KAG7192331.1"/>
    </source>
</evidence>
<organism evidence="2 3">
    <name type="scientific">Scheffersomyces spartinae</name>
    <dbReference type="NCBI Taxonomy" id="45513"/>
    <lineage>
        <taxon>Eukaryota</taxon>
        <taxon>Fungi</taxon>
        <taxon>Dikarya</taxon>
        <taxon>Ascomycota</taxon>
        <taxon>Saccharomycotina</taxon>
        <taxon>Pichiomycetes</taxon>
        <taxon>Debaryomycetaceae</taxon>
        <taxon>Scheffersomyces</taxon>
    </lineage>
</organism>
<dbReference type="InterPro" id="IPR000722">
    <property type="entry name" value="RNA_pol_asu"/>
</dbReference>
<dbReference type="AlphaFoldDB" id="A0A9P7V6Y1"/>
<dbReference type="Pfam" id="PF00623">
    <property type="entry name" value="RNA_pol_Rpb1_2"/>
    <property type="match status" value="1"/>
</dbReference>
<dbReference type="GeneID" id="66115424"/>
<gene>
    <name evidence="2" type="ORF">KQ657_002050</name>
</gene>
<dbReference type="Gene3D" id="2.40.40.20">
    <property type="match status" value="1"/>
</dbReference>
<comment type="caution">
    <text evidence="2">The sequence shown here is derived from an EMBL/GenBank/DDBJ whole genome shotgun (WGS) entry which is preliminary data.</text>
</comment>
<name>A0A9P7V6Y1_9ASCO</name>
<evidence type="ECO:0000313" key="3">
    <source>
        <dbReference type="Proteomes" id="UP000790833"/>
    </source>
</evidence>
<dbReference type="GO" id="GO:0003899">
    <property type="term" value="F:DNA-directed RNA polymerase activity"/>
    <property type="evidence" value="ECO:0007669"/>
    <property type="project" value="InterPro"/>
</dbReference>
<dbReference type="SUPFAM" id="SSF64484">
    <property type="entry name" value="beta and beta-prime subunits of DNA dependent RNA-polymerase"/>
    <property type="match status" value="1"/>
</dbReference>
<keyword evidence="3" id="KW-1185">Reference proteome</keyword>
<sequence length="168" mass="18927">MKQPSLNLSSMTLVKLLPGVNKTIEINPLLCASFNADFDGDEMNIYEIKEDKDDLKNKLSLEPIKTQDYVLGDLRELTFEGLTAKVEGILFMIKNKSKGSQFNYDHTYKKLGKIIVNNKVLIDINECYVDGLSDDNWFEGCKTAIESASSISFNISGYLAYICNQAYL</sequence>
<dbReference type="EMBL" id="JAHMUF010000019">
    <property type="protein sequence ID" value="KAG7192331.1"/>
    <property type="molecule type" value="Genomic_DNA"/>
</dbReference>
<dbReference type="GO" id="GO:0006351">
    <property type="term" value="P:DNA-templated transcription"/>
    <property type="evidence" value="ECO:0007669"/>
    <property type="project" value="InterPro"/>
</dbReference>
<evidence type="ECO:0000259" key="1">
    <source>
        <dbReference type="Pfam" id="PF00623"/>
    </source>
</evidence>
<dbReference type="GO" id="GO:0003677">
    <property type="term" value="F:DNA binding"/>
    <property type="evidence" value="ECO:0007669"/>
    <property type="project" value="InterPro"/>
</dbReference>
<reference evidence="2" key="1">
    <citation type="submission" date="2021-03" db="EMBL/GenBank/DDBJ databases">
        <authorList>
            <person name="Palmer J.M."/>
        </authorList>
    </citation>
    <scope>NUCLEOTIDE SEQUENCE</scope>
    <source>
        <strain evidence="2">ARV_011</strain>
    </source>
</reference>
<accession>A0A9P7V6Y1</accession>
<protein>
    <recommendedName>
        <fullName evidence="1">RNA polymerase alpha subunit domain-containing protein</fullName>
    </recommendedName>
</protein>
<dbReference type="Proteomes" id="UP000790833">
    <property type="component" value="Unassembled WGS sequence"/>
</dbReference>
<proteinExistence type="predicted"/>